<feature type="region of interest" description="Disordered" evidence="1">
    <location>
        <begin position="243"/>
        <end position="276"/>
    </location>
</feature>
<organism evidence="2 3">
    <name type="scientific">Ditylenchus dipsaci</name>
    <dbReference type="NCBI Taxonomy" id="166011"/>
    <lineage>
        <taxon>Eukaryota</taxon>
        <taxon>Metazoa</taxon>
        <taxon>Ecdysozoa</taxon>
        <taxon>Nematoda</taxon>
        <taxon>Chromadorea</taxon>
        <taxon>Rhabditida</taxon>
        <taxon>Tylenchina</taxon>
        <taxon>Tylenchomorpha</taxon>
        <taxon>Sphaerularioidea</taxon>
        <taxon>Anguinidae</taxon>
        <taxon>Anguininae</taxon>
        <taxon>Ditylenchus</taxon>
    </lineage>
</organism>
<dbReference type="AlphaFoldDB" id="A0A915EU12"/>
<keyword evidence="2" id="KW-1185">Reference proteome</keyword>
<evidence type="ECO:0000256" key="1">
    <source>
        <dbReference type="SAM" id="MobiDB-lite"/>
    </source>
</evidence>
<feature type="compositionally biased region" description="Polar residues" evidence="1">
    <location>
        <begin position="262"/>
        <end position="275"/>
    </location>
</feature>
<reference evidence="3" key="1">
    <citation type="submission" date="2022-11" db="UniProtKB">
        <authorList>
            <consortium name="WormBaseParasite"/>
        </authorList>
    </citation>
    <scope>IDENTIFICATION</scope>
</reference>
<name>A0A915EU12_9BILA</name>
<feature type="compositionally biased region" description="Polar residues" evidence="1">
    <location>
        <begin position="168"/>
        <end position="178"/>
    </location>
</feature>
<dbReference type="WBParaSite" id="jg9811">
    <property type="protein sequence ID" value="jg9811"/>
    <property type="gene ID" value="jg9811"/>
</dbReference>
<feature type="compositionally biased region" description="Low complexity" evidence="1">
    <location>
        <begin position="196"/>
        <end position="208"/>
    </location>
</feature>
<evidence type="ECO:0000313" key="3">
    <source>
        <dbReference type="WBParaSite" id="jg9811"/>
    </source>
</evidence>
<dbReference type="InterPro" id="IPR027267">
    <property type="entry name" value="AH/BAR_dom_sf"/>
</dbReference>
<dbReference type="Gene3D" id="1.20.1270.60">
    <property type="entry name" value="Arfaptin homology (AH) domain/BAR domain"/>
    <property type="match status" value="1"/>
</dbReference>
<evidence type="ECO:0000313" key="2">
    <source>
        <dbReference type="Proteomes" id="UP000887574"/>
    </source>
</evidence>
<sequence length="499" mass="54528">MDATTSPEDPTSVPDSNIQHLGKHLCVDTSKQRLTRFDLILLETFQGHPEQHQDNRRQSCCGLSYSNCSTQGKGSFSTVSSTSSSSLNSALTNFGEDAKYGKELLEDHGERQVYRNHRTDLLHGSKCAEEEEAELCCEKDSGSESLPPEVVNQDQEEGQKDGYKVNGRSVSTSVSMDHQSMPAGPAKTNNWRANKSGSVQTNSSSSGGAPTARSANMAAGSSSTGNGIASAAVQLLNGMLSLPPSSSSPLEGSNEGYRNGSLHGSQHPGQATTPMPTKMPHQRLVRRHSTFQPDKISAPCLAVNGSSLLQSNAHHQSEGGEFVTNLALQHQHSTSAGDSATARLMRDLLVGHASGLEMAFDRCKAWSKYAAHLLSFVRNRLNLEHDHQKACQKLAEQTKAMLAVDANNNFLPLVNIFDELMEGAIQFTNRADQTIAMLHQRFISTLENRQKEHDMKRRKLKADWSKQRKLLDVCAEELRRSRQNLNAKEGAISRPGILL</sequence>
<dbReference type="SUPFAM" id="SSF103657">
    <property type="entry name" value="BAR/IMD domain-like"/>
    <property type="match status" value="1"/>
</dbReference>
<proteinExistence type="predicted"/>
<dbReference type="Proteomes" id="UP000887574">
    <property type="component" value="Unplaced"/>
</dbReference>
<protein>
    <submittedName>
        <fullName evidence="3">IMD domain-containing protein</fullName>
    </submittedName>
</protein>
<feature type="region of interest" description="Disordered" evidence="1">
    <location>
        <begin position="138"/>
        <end position="225"/>
    </location>
</feature>
<accession>A0A915EU12</accession>